<reference evidence="3" key="3">
    <citation type="submission" date="2025-04" db="UniProtKB">
        <authorList>
            <consortium name="RefSeq"/>
        </authorList>
    </citation>
    <scope>IDENTIFICATION</scope>
    <source>
        <strain evidence="3">CBS 781.70</strain>
    </source>
</reference>
<dbReference type="OrthoDB" id="630895at2759"/>
<sequence>MPIIVEPYDPQWPISFQALRTELTTALFLVPFLSIEHVGSTSVPGLAAKPILDIDVIVARPHVAAAIAALEARLGYTNMGEWGVPDRWALRRAPEVPARNLYVVVEGCQAVRNHLAVRDVLRNDWGLRKEYARVKMALAGRTQDLDEYVEGKSEVIMVILGKGGFGGEELEEIRNRNRKPDTKPEDIK</sequence>
<evidence type="ECO:0000313" key="3">
    <source>
        <dbReference type="RefSeq" id="XP_033536411.1"/>
    </source>
</evidence>
<dbReference type="InterPro" id="IPR007344">
    <property type="entry name" value="GrpB/CoaE"/>
</dbReference>
<reference evidence="3" key="2">
    <citation type="submission" date="2020-04" db="EMBL/GenBank/DDBJ databases">
        <authorList>
            <consortium name="NCBI Genome Project"/>
        </authorList>
    </citation>
    <scope>NUCLEOTIDE SEQUENCE</scope>
    <source>
        <strain evidence="3">CBS 781.70</strain>
    </source>
</reference>
<name>A0A6G1GA40_9PEZI</name>
<dbReference type="AlphaFoldDB" id="A0A6G1GA40"/>
<evidence type="ECO:0000313" key="1">
    <source>
        <dbReference type="EMBL" id="KAF1814780.1"/>
    </source>
</evidence>
<evidence type="ECO:0000313" key="2">
    <source>
        <dbReference type="Proteomes" id="UP000504638"/>
    </source>
</evidence>
<accession>A0A6G1GA40</accession>
<dbReference type="SUPFAM" id="SSF81301">
    <property type="entry name" value="Nucleotidyltransferase"/>
    <property type="match status" value="1"/>
</dbReference>
<dbReference type="Proteomes" id="UP000504638">
    <property type="component" value="Unplaced"/>
</dbReference>
<dbReference type="InterPro" id="IPR043519">
    <property type="entry name" value="NT_sf"/>
</dbReference>
<dbReference type="Gene3D" id="3.30.460.10">
    <property type="entry name" value="Beta Polymerase, domain 2"/>
    <property type="match status" value="1"/>
</dbReference>
<dbReference type="RefSeq" id="XP_033536411.1">
    <property type="nucleotide sequence ID" value="XM_033674570.1"/>
</dbReference>
<dbReference type="Pfam" id="PF04229">
    <property type="entry name" value="GrpB"/>
    <property type="match status" value="1"/>
</dbReference>
<gene>
    <name evidence="1 3" type="ORF">P152DRAFT_233047</name>
</gene>
<organism evidence="1">
    <name type="scientific">Eremomyces bilateralis CBS 781.70</name>
    <dbReference type="NCBI Taxonomy" id="1392243"/>
    <lineage>
        <taxon>Eukaryota</taxon>
        <taxon>Fungi</taxon>
        <taxon>Dikarya</taxon>
        <taxon>Ascomycota</taxon>
        <taxon>Pezizomycotina</taxon>
        <taxon>Dothideomycetes</taxon>
        <taxon>Dothideomycetes incertae sedis</taxon>
        <taxon>Eremomycetales</taxon>
        <taxon>Eremomycetaceae</taxon>
        <taxon>Eremomyces</taxon>
    </lineage>
</organism>
<dbReference type="PANTHER" id="PTHR34822:SF1">
    <property type="entry name" value="GRPB FAMILY PROTEIN"/>
    <property type="match status" value="1"/>
</dbReference>
<keyword evidence="2" id="KW-1185">Reference proteome</keyword>
<dbReference type="GeneID" id="54415140"/>
<dbReference type="PANTHER" id="PTHR34822">
    <property type="entry name" value="GRPB DOMAIN PROTEIN (AFU_ORTHOLOGUE AFUA_1G01530)"/>
    <property type="match status" value="1"/>
</dbReference>
<dbReference type="EMBL" id="ML975152">
    <property type="protein sequence ID" value="KAF1814780.1"/>
    <property type="molecule type" value="Genomic_DNA"/>
</dbReference>
<reference evidence="1 3" key="1">
    <citation type="submission" date="2020-01" db="EMBL/GenBank/DDBJ databases">
        <authorList>
            <consortium name="DOE Joint Genome Institute"/>
            <person name="Haridas S."/>
            <person name="Albert R."/>
            <person name="Binder M."/>
            <person name="Bloem J."/>
            <person name="Labutti K."/>
            <person name="Salamov A."/>
            <person name="Andreopoulos B."/>
            <person name="Baker S.E."/>
            <person name="Barry K."/>
            <person name="Bills G."/>
            <person name="Bluhm B.H."/>
            <person name="Cannon C."/>
            <person name="Castanera R."/>
            <person name="Culley D.E."/>
            <person name="Daum C."/>
            <person name="Ezra D."/>
            <person name="Gonzalez J.B."/>
            <person name="Henrissat B."/>
            <person name="Kuo A."/>
            <person name="Liang C."/>
            <person name="Lipzen A."/>
            <person name="Lutzoni F."/>
            <person name="Magnuson J."/>
            <person name="Mondo S."/>
            <person name="Nolan M."/>
            <person name="Ohm R."/>
            <person name="Pangilinan J."/>
            <person name="Park H.-J."/>
            <person name="Ramirez L."/>
            <person name="Alfaro M."/>
            <person name="Sun H."/>
            <person name="Tritt A."/>
            <person name="Yoshinaga Y."/>
            <person name="Zwiers L.-H."/>
            <person name="Turgeon B.G."/>
            <person name="Goodwin S.B."/>
            <person name="Spatafora J.W."/>
            <person name="Crous P.W."/>
            <person name="Grigoriev I.V."/>
        </authorList>
    </citation>
    <scope>NUCLEOTIDE SEQUENCE</scope>
    <source>
        <strain evidence="1 3">CBS 781.70</strain>
    </source>
</reference>
<proteinExistence type="predicted"/>
<protein>
    <submittedName>
        <fullName evidence="1 3">UPF0157-domain-containing protein</fullName>
    </submittedName>
</protein>